<reference evidence="1 2" key="1">
    <citation type="journal article" date="2018" name="Mol. Biol. Evol.">
        <title>Broad Genomic Sampling Reveals a Smut Pathogenic Ancestry of the Fungal Clade Ustilaginomycotina.</title>
        <authorList>
            <person name="Kijpornyongpan T."/>
            <person name="Mondo S.J."/>
            <person name="Barry K."/>
            <person name="Sandor L."/>
            <person name="Lee J."/>
            <person name="Lipzen A."/>
            <person name="Pangilinan J."/>
            <person name="LaButti K."/>
            <person name="Hainaut M."/>
            <person name="Henrissat B."/>
            <person name="Grigoriev I.V."/>
            <person name="Spatafora J.W."/>
            <person name="Aime M.C."/>
        </authorList>
    </citation>
    <scope>NUCLEOTIDE SEQUENCE [LARGE SCALE GENOMIC DNA]</scope>
    <source>
        <strain evidence="1 2">MCA 3645</strain>
    </source>
</reference>
<dbReference type="Proteomes" id="UP000246740">
    <property type="component" value="Unassembled WGS sequence"/>
</dbReference>
<dbReference type="InParanoid" id="A0A317XZB3"/>
<sequence length="113" mass="12426">MPVCQHPRCPRHTSPTTSMIPAARTSPSTLGKYLVSVFSPTSLPPARSMFLCPLPLPMTLHYTALESPFHHMRLISESNDLAIQFLCLPASAAVERFTILLVFLDLGFEPSSS</sequence>
<protein>
    <submittedName>
        <fullName evidence="1">Uncharacterized protein</fullName>
    </submittedName>
</protein>
<accession>A0A317XZB3</accession>
<organism evidence="1 2">
    <name type="scientific">Testicularia cyperi</name>
    <dbReference type="NCBI Taxonomy" id="1882483"/>
    <lineage>
        <taxon>Eukaryota</taxon>
        <taxon>Fungi</taxon>
        <taxon>Dikarya</taxon>
        <taxon>Basidiomycota</taxon>
        <taxon>Ustilaginomycotina</taxon>
        <taxon>Ustilaginomycetes</taxon>
        <taxon>Ustilaginales</taxon>
        <taxon>Anthracoideaceae</taxon>
        <taxon>Testicularia</taxon>
    </lineage>
</organism>
<dbReference type="EMBL" id="KZ819188">
    <property type="protein sequence ID" value="PWZ03627.1"/>
    <property type="molecule type" value="Genomic_DNA"/>
</dbReference>
<keyword evidence="2" id="KW-1185">Reference proteome</keyword>
<proteinExistence type="predicted"/>
<gene>
    <name evidence="1" type="ORF">BCV70DRAFT_20438</name>
</gene>
<evidence type="ECO:0000313" key="1">
    <source>
        <dbReference type="EMBL" id="PWZ03627.1"/>
    </source>
</evidence>
<evidence type="ECO:0000313" key="2">
    <source>
        <dbReference type="Proteomes" id="UP000246740"/>
    </source>
</evidence>
<name>A0A317XZB3_9BASI</name>
<dbReference type="AlphaFoldDB" id="A0A317XZB3"/>